<dbReference type="STRING" id="272947.gene:17555427"/>
<keyword evidence="2" id="KW-0472">Membrane</keyword>
<evidence type="ECO:0000313" key="5">
    <source>
        <dbReference type="Proteomes" id="UP000002480"/>
    </source>
</evidence>
<dbReference type="PANTHER" id="PTHR30441">
    <property type="entry name" value="DUF748 DOMAIN-CONTAINING PROTEIN"/>
    <property type="match status" value="1"/>
</dbReference>
<dbReference type="EnsemblBacteria" id="CAA14807">
    <property type="protein sequence ID" value="CAA14807"/>
    <property type="gene ID" value="CAA14807"/>
</dbReference>
<keyword evidence="2" id="KW-1133">Transmembrane helix</keyword>
<dbReference type="InterPro" id="IPR052894">
    <property type="entry name" value="AsmA-related"/>
</dbReference>
<dbReference type="eggNOG" id="COG2982">
    <property type="taxonomic scope" value="Bacteria"/>
</dbReference>
<keyword evidence="5" id="KW-1185">Reference proteome</keyword>
<proteinExistence type="predicted"/>
<feature type="domain" description="AsmA" evidence="3">
    <location>
        <begin position="1"/>
        <end position="711"/>
    </location>
</feature>
<evidence type="ECO:0000259" key="3">
    <source>
        <dbReference type="Pfam" id="PF05170"/>
    </source>
</evidence>
<evidence type="ECO:0000256" key="1">
    <source>
        <dbReference type="SAM" id="MobiDB-lite"/>
    </source>
</evidence>
<keyword evidence="2" id="KW-0812">Transmembrane</keyword>
<evidence type="ECO:0000256" key="2">
    <source>
        <dbReference type="SAM" id="Phobius"/>
    </source>
</evidence>
<feature type="transmembrane region" description="Helical" evidence="2">
    <location>
        <begin position="7"/>
        <end position="26"/>
    </location>
</feature>
<name>Q9ZDI1_RICPR</name>
<evidence type="ECO:0000313" key="4">
    <source>
        <dbReference type="EMBL" id="CAA14807.1"/>
    </source>
</evidence>
<accession>Q9ZDI1</accession>
<dbReference type="EMBL" id="AJ235271">
    <property type="protein sequence ID" value="CAA14807.1"/>
    <property type="molecule type" value="Genomic_DNA"/>
</dbReference>
<dbReference type="OrthoDB" id="225437at2"/>
<organism evidence="4 5">
    <name type="scientific">Rickettsia prowazekii (strain Madrid E)</name>
    <dbReference type="NCBI Taxonomy" id="272947"/>
    <lineage>
        <taxon>Bacteria</taxon>
        <taxon>Pseudomonadati</taxon>
        <taxon>Pseudomonadota</taxon>
        <taxon>Alphaproteobacteria</taxon>
        <taxon>Rickettsiales</taxon>
        <taxon>Rickettsiaceae</taxon>
        <taxon>Rickettsieae</taxon>
        <taxon>Rickettsia</taxon>
        <taxon>typhus group</taxon>
    </lineage>
</organism>
<protein>
    <submittedName>
        <fullName evidence="4">OUTER MEMBRANE ASSEMBLY PROTEIN (AsmA)</fullName>
    </submittedName>
</protein>
<dbReference type="Proteomes" id="UP000002480">
    <property type="component" value="Chromosome"/>
</dbReference>
<dbReference type="HOGENOM" id="CLU_320750_0_0_5"/>
<gene>
    <name evidence="4" type="ordered locus">RP347</name>
</gene>
<dbReference type="GO" id="GO:0090313">
    <property type="term" value="P:regulation of protein targeting to membrane"/>
    <property type="evidence" value="ECO:0007669"/>
    <property type="project" value="TreeGrafter"/>
</dbReference>
<dbReference type="RefSeq" id="WP_010886272.1">
    <property type="nucleotide sequence ID" value="NC_000963.1"/>
</dbReference>
<dbReference type="PANTHER" id="PTHR30441:SF8">
    <property type="entry name" value="DUF748 DOMAIN-CONTAINING PROTEIN"/>
    <property type="match status" value="1"/>
</dbReference>
<dbReference type="AlphaFoldDB" id="Q9ZDI1"/>
<dbReference type="PIR" id="E71691">
    <property type="entry name" value="E71691"/>
</dbReference>
<dbReference type="Pfam" id="PF05170">
    <property type="entry name" value="AsmA"/>
    <property type="match status" value="1"/>
</dbReference>
<sequence>MPKALKYSLIIFITIILLLIIIPFFIPLNNYKGVLIDKVKEATNRNLTINGDIKLSLLPTPTISLSEIKLSSINGAKVPHLVSVEAVKASLRLFPLFRGVIEVALIELQKPTISLEVLDNGQKSWQLYISNNNNTINNNNTVQSNYTQTVLELPILISHLKIKGGKVIYIEKNNEKIFNDINLETKMKSIKGPIDFTIALNALQQQIHIDGHVKEIGKIIPLSTNINLAGAKIKIDGKFDSKNNSFIGNANIKGNTKTLGMPYDLNNDYTLTMSISACSKNINIRDARLHYPNIELLANTNYDMERNNLESNIIVNPGNLITKIQSNLDKTNILLQADSLKPILDALKLKTDELPPIINQKLILTTNVIRDPQAIKLQNINLSATNSNITGEIVLKNLTENIIILHNLKINNFELFMSLIGVNNLSKIGILQLNGEVQKVKDTFNINNKISVLNTNISIKGDINLANQKPKANQKPNFNLKLYSPLVNLDKIFSSNSAINTSNKTNNPSNHNIDTDKNNSPWSNNRINLGFLNEIEGQLSANIDKVTNNSLIINNLKAKLNIIGGKLNINAVNGSIYGGELNSTGYINSGKEQDVAIKINLKNAYLKRLTAQSSKIKITDGLLSFTIDLTSHGNSVYTYVNNLNGQFNINSDNGEISGFDLNQIAHAIDNAKNIEGVLSLINSSFRTGSTSFKNLIVHGNLKQGNLNLNKCILDAAPVTASASGQINLPQYVMNINTSINIAKLPPITVKLHGFINNMHYKLDTHAIQNYLVKNVFRVIKDLKNSKKKSENIIQNALDLRKTKDIDIKKESSNIQESEQVDPVNTLLQKGLKKLF</sequence>
<dbReference type="KEGG" id="rpr:RP347"/>
<dbReference type="GO" id="GO:0005886">
    <property type="term" value="C:plasma membrane"/>
    <property type="evidence" value="ECO:0007669"/>
    <property type="project" value="TreeGrafter"/>
</dbReference>
<dbReference type="InterPro" id="IPR007844">
    <property type="entry name" value="AsmA"/>
</dbReference>
<dbReference type="PATRIC" id="fig|272947.5.peg.357"/>
<feature type="region of interest" description="Disordered" evidence="1">
    <location>
        <begin position="500"/>
        <end position="520"/>
    </location>
</feature>
<reference evidence="4 5" key="1">
    <citation type="journal article" date="1998" name="Nature">
        <title>The genome sequence of Rickettsia prowazekii and the origin of mitochondria.</title>
        <authorList>
            <person name="Andersson S.G.E."/>
            <person name="Zomorodipour A."/>
            <person name="Andersson J.O."/>
            <person name="Sicheritz-Ponten T."/>
            <person name="Alsmark U.C.M."/>
            <person name="Podowski R.M."/>
            <person name="Naeslund A.K."/>
            <person name="Eriksson A.S."/>
            <person name="Winkler H.H."/>
            <person name="Kurland C.G."/>
        </authorList>
    </citation>
    <scope>NUCLEOTIDE SEQUENCE [LARGE SCALE GENOMIC DNA]</scope>
    <source>
        <strain evidence="4 5">Madrid E</strain>
    </source>
</reference>